<reference evidence="2" key="3">
    <citation type="submission" date="2020-06" db="EMBL/GenBank/DDBJ databases">
        <title>Helianthus annuus Genome sequencing and assembly Release 2.</title>
        <authorList>
            <person name="Gouzy J."/>
            <person name="Langlade N."/>
            <person name="Munos S."/>
        </authorList>
    </citation>
    <scope>NUCLEOTIDE SEQUENCE</scope>
    <source>
        <tissue evidence="2">Leaves</tissue>
    </source>
</reference>
<dbReference type="InParanoid" id="A0A251S0T4"/>
<reference evidence="2 4" key="1">
    <citation type="journal article" date="2017" name="Nature">
        <title>The sunflower genome provides insights into oil metabolism, flowering and Asterid evolution.</title>
        <authorList>
            <person name="Badouin H."/>
            <person name="Gouzy J."/>
            <person name="Grassa C.J."/>
            <person name="Murat F."/>
            <person name="Staton S.E."/>
            <person name="Cottret L."/>
            <person name="Lelandais-Briere C."/>
            <person name="Owens G.L."/>
            <person name="Carrere S."/>
            <person name="Mayjonade B."/>
            <person name="Legrand L."/>
            <person name="Gill N."/>
            <person name="Kane N.C."/>
            <person name="Bowers J.E."/>
            <person name="Hubner S."/>
            <person name="Bellec A."/>
            <person name="Berard A."/>
            <person name="Berges H."/>
            <person name="Blanchet N."/>
            <person name="Boniface M.C."/>
            <person name="Brunel D."/>
            <person name="Catrice O."/>
            <person name="Chaidir N."/>
            <person name="Claudel C."/>
            <person name="Donnadieu C."/>
            <person name="Faraut T."/>
            <person name="Fievet G."/>
            <person name="Helmstetter N."/>
            <person name="King M."/>
            <person name="Knapp S.J."/>
            <person name="Lai Z."/>
            <person name="Le Paslier M.C."/>
            <person name="Lippi Y."/>
            <person name="Lorenzon L."/>
            <person name="Mandel J.R."/>
            <person name="Marage G."/>
            <person name="Marchand G."/>
            <person name="Marquand E."/>
            <person name="Bret-Mestries E."/>
            <person name="Morien E."/>
            <person name="Nambeesan S."/>
            <person name="Nguyen T."/>
            <person name="Pegot-Espagnet P."/>
            <person name="Pouilly N."/>
            <person name="Raftis F."/>
            <person name="Sallet E."/>
            <person name="Schiex T."/>
            <person name="Thomas J."/>
            <person name="Vandecasteele C."/>
            <person name="Vares D."/>
            <person name="Vear F."/>
            <person name="Vautrin S."/>
            <person name="Crespi M."/>
            <person name="Mangin B."/>
            <person name="Burke J.M."/>
            <person name="Salse J."/>
            <person name="Munos S."/>
            <person name="Vincourt P."/>
            <person name="Rieseberg L.H."/>
            <person name="Langlade N.B."/>
        </authorList>
    </citation>
    <scope>NUCLEOTIDE SEQUENCE [LARGE SCALE GENOMIC DNA]</scope>
    <source>
        <strain evidence="4">cv. SF193</strain>
        <tissue evidence="2">Leaves</tissue>
    </source>
</reference>
<dbReference type="GO" id="GO:0016020">
    <property type="term" value="C:membrane"/>
    <property type="evidence" value="ECO:0007669"/>
    <property type="project" value="UniProtKB-SubCell"/>
</dbReference>
<dbReference type="Gramene" id="mRNA:HanXRQr2_Chr16g0758671">
    <property type="protein sequence ID" value="mRNA:HanXRQr2_Chr16g0758671"/>
    <property type="gene ID" value="HanXRQr2_Chr16g0758671"/>
</dbReference>
<evidence type="ECO:0000256" key="1">
    <source>
        <dbReference type="ARBA" id="ARBA00004479"/>
    </source>
</evidence>
<keyword evidence="2" id="KW-0808">Transferase</keyword>
<keyword evidence="2" id="KW-0723">Serine/threonine-protein kinase</keyword>
<keyword evidence="4" id="KW-1185">Reference proteome</keyword>
<dbReference type="InterPro" id="IPR051824">
    <property type="entry name" value="LRR_Rcpt-Like_S/T_Kinase"/>
</dbReference>
<keyword evidence="2" id="KW-0418">Kinase</keyword>
<protein>
    <submittedName>
        <fullName evidence="2">Non-specific serine/threonine protein kinase</fullName>
        <ecNumber evidence="2">2.7.11.1</ecNumber>
    </submittedName>
    <submittedName>
        <fullName evidence="3">Putative leucine-rich repeat domain, L domain-like protein</fullName>
    </submittedName>
</protein>
<dbReference type="STRING" id="4232.A0A251S0T4"/>
<comment type="subcellular location">
    <subcellularLocation>
        <location evidence="1">Membrane</location>
        <topology evidence="1">Single-pass type I membrane protein</topology>
    </subcellularLocation>
</comment>
<dbReference type="SUPFAM" id="SSF52058">
    <property type="entry name" value="L domain-like"/>
    <property type="match status" value="1"/>
</dbReference>
<organism evidence="3 4">
    <name type="scientific">Helianthus annuus</name>
    <name type="common">Common sunflower</name>
    <dbReference type="NCBI Taxonomy" id="4232"/>
    <lineage>
        <taxon>Eukaryota</taxon>
        <taxon>Viridiplantae</taxon>
        <taxon>Streptophyta</taxon>
        <taxon>Embryophyta</taxon>
        <taxon>Tracheophyta</taxon>
        <taxon>Spermatophyta</taxon>
        <taxon>Magnoliopsida</taxon>
        <taxon>eudicotyledons</taxon>
        <taxon>Gunneridae</taxon>
        <taxon>Pentapetalae</taxon>
        <taxon>asterids</taxon>
        <taxon>campanulids</taxon>
        <taxon>Asterales</taxon>
        <taxon>Asteraceae</taxon>
        <taxon>Asteroideae</taxon>
        <taxon>Heliantheae alliance</taxon>
        <taxon>Heliantheae</taxon>
        <taxon>Helianthus</taxon>
    </lineage>
</organism>
<dbReference type="Proteomes" id="UP000215914">
    <property type="component" value="Chromosome 16"/>
</dbReference>
<reference evidence="3" key="2">
    <citation type="submission" date="2017-02" db="EMBL/GenBank/DDBJ databases">
        <title>Sunflower complete genome.</title>
        <authorList>
            <person name="Langlade N."/>
            <person name="Munos S."/>
        </authorList>
    </citation>
    <scope>NUCLEOTIDE SEQUENCE [LARGE SCALE GENOMIC DNA]</scope>
    <source>
        <tissue evidence="3">Leaves</tissue>
    </source>
</reference>
<dbReference type="PANTHER" id="PTHR48006:SF66">
    <property type="entry name" value="PROTEIN KINASE DOMAIN-CONTAINING PROTEIN"/>
    <property type="match status" value="1"/>
</dbReference>
<name>A0A251S0T4_HELAN</name>
<gene>
    <name evidence="3" type="ORF">HannXRQ_Chr16g0520531</name>
    <name evidence="2" type="ORF">HanXRQr2_Chr16g0758671</name>
</gene>
<dbReference type="InterPro" id="IPR001611">
    <property type="entry name" value="Leu-rich_rpt"/>
</dbReference>
<dbReference type="GO" id="GO:0004674">
    <property type="term" value="F:protein serine/threonine kinase activity"/>
    <property type="evidence" value="ECO:0007669"/>
    <property type="project" value="UniProtKB-KW"/>
</dbReference>
<dbReference type="EMBL" id="CM007905">
    <property type="protein sequence ID" value="OTF92317.1"/>
    <property type="molecule type" value="Genomic_DNA"/>
</dbReference>
<dbReference type="AlphaFoldDB" id="A0A251S0T4"/>
<proteinExistence type="predicted"/>
<evidence type="ECO:0000313" key="3">
    <source>
        <dbReference type="EMBL" id="OTF92317.1"/>
    </source>
</evidence>
<evidence type="ECO:0000313" key="4">
    <source>
        <dbReference type="Proteomes" id="UP000215914"/>
    </source>
</evidence>
<dbReference type="InterPro" id="IPR032675">
    <property type="entry name" value="LRR_dom_sf"/>
</dbReference>
<accession>A0A251S0T4</accession>
<sequence length="83" mass="9282">MTTLTYLGLENNMFSGKVPAELGKLINLNHLVLTANNLTGELPMQLNSLTNLTELYAHYTLPNSHFNQFHIVLHQPAGKIIHT</sequence>
<dbReference type="PANTHER" id="PTHR48006">
    <property type="entry name" value="LEUCINE-RICH REPEAT-CONTAINING PROTEIN DDB_G0281931-RELATED"/>
    <property type="match status" value="1"/>
</dbReference>
<dbReference type="EC" id="2.7.11.1" evidence="2"/>
<evidence type="ECO:0000313" key="2">
    <source>
        <dbReference type="EMBL" id="KAF5760885.1"/>
    </source>
</evidence>
<dbReference type="Pfam" id="PF00560">
    <property type="entry name" value="LRR_1"/>
    <property type="match status" value="2"/>
</dbReference>
<dbReference type="Gene3D" id="3.80.10.10">
    <property type="entry name" value="Ribonuclease Inhibitor"/>
    <property type="match status" value="1"/>
</dbReference>
<dbReference type="EMBL" id="MNCJ02000331">
    <property type="protein sequence ID" value="KAF5760885.1"/>
    <property type="molecule type" value="Genomic_DNA"/>
</dbReference>